<dbReference type="RefSeq" id="WP_344754433.1">
    <property type="nucleotide sequence ID" value="NZ_BAABAE010000003.1"/>
</dbReference>
<evidence type="ECO:0008006" key="3">
    <source>
        <dbReference type="Google" id="ProtNLM"/>
    </source>
</evidence>
<sequence>MKADPSDSDRLSRDRILVVLDVNIYLDVARIVGAPFTWEKFDAAVRVALESPIPNPTDAGYDSILAIATTRKGVHPSGARLEVWTSEHIDRLVALKAAQPPDARDPRDRGLGWPAHYARELVEILINDVVVEYSNGDTIGVVAIPYGNPPLDHEDGCVFATARDSGWSGIYYERYCITRDVQFRTAALPGQIDVLHPHEWVIRYRNESRAASIATMPKPPRQKSPAG</sequence>
<gene>
    <name evidence="1" type="ORF">GCM10022239_10280</name>
</gene>
<keyword evidence="2" id="KW-1185">Reference proteome</keyword>
<name>A0ABP7FCD1_9MICO</name>
<protein>
    <recommendedName>
        <fullName evidence="3">PIN domain-containing protein</fullName>
    </recommendedName>
</protein>
<accession>A0ABP7FCD1</accession>
<comment type="caution">
    <text evidence="1">The sequence shown here is derived from an EMBL/GenBank/DDBJ whole genome shotgun (WGS) entry which is preliminary data.</text>
</comment>
<evidence type="ECO:0000313" key="2">
    <source>
        <dbReference type="Proteomes" id="UP001501004"/>
    </source>
</evidence>
<dbReference type="EMBL" id="BAABAE010000003">
    <property type="protein sequence ID" value="GAA3736337.1"/>
    <property type="molecule type" value="Genomic_DNA"/>
</dbReference>
<reference evidence="2" key="1">
    <citation type="journal article" date="2019" name="Int. J. Syst. Evol. Microbiol.">
        <title>The Global Catalogue of Microorganisms (GCM) 10K type strain sequencing project: providing services to taxonomists for standard genome sequencing and annotation.</title>
        <authorList>
            <consortium name="The Broad Institute Genomics Platform"/>
            <consortium name="The Broad Institute Genome Sequencing Center for Infectious Disease"/>
            <person name="Wu L."/>
            <person name="Ma J."/>
        </authorList>
    </citation>
    <scope>NUCLEOTIDE SEQUENCE [LARGE SCALE GENOMIC DNA]</scope>
    <source>
        <strain evidence="2">JCM 16949</strain>
    </source>
</reference>
<evidence type="ECO:0000313" key="1">
    <source>
        <dbReference type="EMBL" id="GAA3736337.1"/>
    </source>
</evidence>
<dbReference type="Proteomes" id="UP001501004">
    <property type="component" value="Unassembled WGS sequence"/>
</dbReference>
<organism evidence="1 2">
    <name type="scientific">Leifsonella bigeumensis</name>
    <dbReference type="NCBI Taxonomy" id="433643"/>
    <lineage>
        <taxon>Bacteria</taxon>
        <taxon>Bacillati</taxon>
        <taxon>Actinomycetota</taxon>
        <taxon>Actinomycetes</taxon>
        <taxon>Micrococcales</taxon>
        <taxon>Microbacteriaceae</taxon>
        <taxon>Leifsonella</taxon>
    </lineage>
</organism>
<proteinExistence type="predicted"/>